<dbReference type="InterPro" id="IPR013223">
    <property type="entry name" value="RNase_B_OB_dom"/>
</dbReference>
<dbReference type="EMBL" id="NJGG01000003">
    <property type="protein sequence ID" value="OXL14543.1"/>
    <property type="molecule type" value="Genomic_DNA"/>
</dbReference>
<evidence type="ECO:0000259" key="10">
    <source>
        <dbReference type="PROSITE" id="PS50126"/>
    </source>
</evidence>
<dbReference type="SUPFAM" id="SSF50249">
    <property type="entry name" value="Nucleic acid-binding proteins"/>
    <property type="match status" value="3"/>
</dbReference>
<dbReference type="Pfam" id="PF08206">
    <property type="entry name" value="OB_RNB"/>
    <property type="match status" value="1"/>
</dbReference>
<dbReference type="PROSITE" id="PS50126">
    <property type="entry name" value="S1"/>
    <property type="match status" value="1"/>
</dbReference>
<feature type="compositionally biased region" description="Basic residues" evidence="9">
    <location>
        <begin position="791"/>
        <end position="808"/>
    </location>
</feature>
<evidence type="ECO:0000256" key="5">
    <source>
        <dbReference type="ARBA" id="ARBA00022801"/>
    </source>
</evidence>
<proteinExistence type="inferred from homology"/>
<dbReference type="InterPro" id="IPR004476">
    <property type="entry name" value="RNase_II/RNase_R"/>
</dbReference>
<dbReference type="InterPro" id="IPR001900">
    <property type="entry name" value="RNase_II/R"/>
</dbReference>
<protein>
    <recommendedName>
        <fullName evidence="8">Ribonuclease R</fullName>
        <shortName evidence="8">RNase R</shortName>
        <ecNumber evidence="8">3.1.13.1</ecNumber>
    </recommendedName>
</protein>
<keyword evidence="12" id="KW-1185">Reference proteome</keyword>
<dbReference type="SMART" id="SM00955">
    <property type="entry name" value="RNB"/>
    <property type="match status" value="1"/>
</dbReference>
<dbReference type="SMART" id="SM00316">
    <property type="entry name" value="S1"/>
    <property type="match status" value="2"/>
</dbReference>
<dbReference type="InterPro" id="IPR022966">
    <property type="entry name" value="RNase_II/R_CS"/>
</dbReference>
<dbReference type="InterPro" id="IPR040476">
    <property type="entry name" value="CSD2"/>
</dbReference>
<dbReference type="EC" id="3.1.13.1" evidence="8"/>
<evidence type="ECO:0000256" key="6">
    <source>
        <dbReference type="ARBA" id="ARBA00022839"/>
    </source>
</evidence>
<dbReference type="SMART" id="SM00357">
    <property type="entry name" value="CSP"/>
    <property type="match status" value="2"/>
</dbReference>
<dbReference type="CDD" id="cd04471">
    <property type="entry name" value="S1_RNase_R"/>
    <property type="match status" value="1"/>
</dbReference>
<feature type="compositionally biased region" description="Low complexity" evidence="9">
    <location>
        <begin position="781"/>
        <end position="790"/>
    </location>
</feature>
<dbReference type="GO" id="GO:0006402">
    <property type="term" value="P:mRNA catabolic process"/>
    <property type="evidence" value="ECO:0007669"/>
    <property type="project" value="TreeGrafter"/>
</dbReference>
<dbReference type="PANTHER" id="PTHR23355:SF9">
    <property type="entry name" value="DIS3-LIKE EXONUCLEASE 2"/>
    <property type="match status" value="1"/>
</dbReference>
<feature type="compositionally biased region" description="Low complexity" evidence="9">
    <location>
        <begin position="749"/>
        <end position="762"/>
    </location>
</feature>
<sequence>MTKKSTKGTLALSESKAKNLPEKQGTVQGHRDGFGFVIPDDGGEDIFLNEREMSRVMHHDKVIVRVSGLDRRGRPEGQISEVLMHANQFVIGRLLNENGVLICAPEDKRIGHDILIPPKGQGNAKLGQVVSVEIIDYPDSYRQAVGRVVEVLGEIDDPGMEIEIAVRKYGVPHLFSPAAAKEAEALPDEIRDEDLEGRIDLRDIPLVTIDGEDARDFDDAVYCEPVTWGKEKAWRLIVAIADVSHYVKPGHPLDTDAISRATSVYFPRRVIPMLPEKISNGLCSLKPEVDRLCMVCDAVIDVHGEVQAYQFYPAVMHSAQRFTYNTVWEILSNSNGPEAARFKHLKKNLDRLYSLYKVLRAARDKRGAIDFETTETQIISNALGKIERIEPRVRNEAHRIIEECMLSANVCAADFLDKNGHSSLFRVHAEPSVEKLLTLKQVLRTAGLNLGGSDKPRPKDFAKLIEEIKPRPDASMLQSVVLRSMQQAVYQPDNYGHFGLAYPAYAHFTSPIRRYPDLLVHRAIKAILAKKTYSPSIPVDVVLNLAMPKSGPGRVNAANAKKSHEEGKLKPAAKTARGSKAKQEASTAMAAWAQLGVHCSSNERRADEASRDVEAWLKCYYMRDHLGQEYAGTITGVATFGLFVQLESLFVEGMIHISELGGDYYQYDEARQELRGERTGIRYRLTDRVHVLVSRVDLDARRIEFSLVKPNSDRNGVAGVGASDRFSQVDQGRGNKSNRHPGAKKSSSRSHSSSRANPNSSATQAGVRGSRGVAGEGSGLSSPPAKSAGAAKKKTTAAKAGKKPKKASNAKSKGHELSIRKGRR</sequence>
<evidence type="ECO:0000256" key="3">
    <source>
        <dbReference type="ARBA" id="ARBA00022490"/>
    </source>
</evidence>
<dbReference type="Pfam" id="PF00575">
    <property type="entry name" value="S1"/>
    <property type="match status" value="1"/>
</dbReference>
<dbReference type="PANTHER" id="PTHR23355">
    <property type="entry name" value="RIBONUCLEASE"/>
    <property type="match status" value="1"/>
</dbReference>
<dbReference type="InterPro" id="IPR011805">
    <property type="entry name" value="RNase_R"/>
</dbReference>
<dbReference type="InterPro" id="IPR003029">
    <property type="entry name" value="S1_domain"/>
</dbReference>
<evidence type="ECO:0000256" key="8">
    <source>
        <dbReference type="HAMAP-Rule" id="MF_01895"/>
    </source>
</evidence>
<dbReference type="Gene3D" id="2.40.50.140">
    <property type="entry name" value="Nucleic acid-binding proteins"/>
    <property type="match status" value="2"/>
</dbReference>
<reference evidence="11 12" key="1">
    <citation type="submission" date="2017-06" db="EMBL/GenBank/DDBJ databases">
        <title>Reclassification of a Polynucleobacter cosmopolitanus strain isolated from tropical Lake Victoria as Polynucleobacter victoriensis comb. nov.</title>
        <authorList>
            <person name="Hahn M.W."/>
        </authorList>
    </citation>
    <scope>NUCLEOTIDE SEQUENCE [LARGE SCALE GENOMIC DNA]</scope>
    <source>
        <strain evidence="11 12">MWH-MoIso2</strain>
    </source>
</reference>
<dbReference type="PROSITE" id="PS01175">
    <property type="entry name" value="RIBONUCLEASE_II"/>
    <property type="match status" value="1"/>
</dbReference>
<feature type="region of interest" description="Disordered" evidence="9">
    <location>
        <begin position="1"/>
        <end position="33"/>
    </location>
</feature>
<dbReference type="GO" id="GO:0005829">
    <property type="term" value="C:cytosol"/>
    <property type="evidence" value="ECO:0007669"/>
    <property type="project" value="TreeGrafter"/>
</dbReference>
<evidence type="ECO:0000256" key="4">
    <source>
        <dbReference type="ARBA" id="ARBA00022722"/>
    </source>
</evidence>
<feature type="region of interest" description="Disordered" evidence="9">
    <location>
        <begin position="714"/>
        <end position="824"/>
    </location>
</feature>
<dbReference type="GO" id="GO:0008859">
    <property type="term" value="F:exoribonuclease II activity"/>
    <property type="evidence" value="ECO:0007669"/>
    <property type="project" value="UniProtKB-UniRule"/>
</dbReference>
<dbReference type="HAMAP" id="MF_01895">
    <property type="entry name" value="RNase_R"/>
    <property type="match status" value="1"/>
</dbReference>
<dbReference type="InterPro" id="IPR011129">
    <property type="entry name" value="CSD"/>
</dbReference>
<organism evidence="11 12">
    <name type="scientific">Polynucleobacter cosmopolitanus</name>
    <dbReference type="NCBI Taxonomy" id="351345"/>
    <lineage>
        <taxon>Bacteria</taxon>
        <taxon>Pseudomonadati</taxon>
        <taxon>Pseudomonadota</taxon>
        <taxon>Betaproteobacteria</taxon>
        <taxon>Burkholderiales</taxon>
        <taxon>Burkholderiaceae</taxon>
        <taxon>Polynucleobacter</taxon>
    </lineage>
</organism>
<dbReference type="Proteomes" id="UP000215188">
    <property type="component" value="Unassembled WGS sequence"/>
</dbReference>
<gene>
    <name evidence="8 11" type="primary">rnr</name>
    <name evidence="11" type="ORF">AOC33_08520</name>
</gene>
<dbReference type="NCBIfam" id="TIGR02063">
    <property type="entry name" value="RNase_R"/>
    <property type="match status" value="1"/>
</dbReference>
<dbReference type="InterPro" id="IPR050180">
    <property type="entry name" value="RNR_Ribonuclease"/>
</dbReference>
<comment type="subcellular location">
    <subcellularLocation>
        <location evidence="2 8">Cytoplasm</location>
    </subcellularLocation>
</comment>
<feature type="compositionally biased region" description="Basic residues" evidence="9">
    <location>
        <begin position="736"/>
        <end position="748"/>
    </location>
</feature>
<keyword evidence="7 8" id="KW-0694">RNA-binding</keyword>
<comment type="caution">
    <text evidence="11">The sequence shown here is derived from an EMBL/GenBank/DDBJ whole genome shotgun (WGS) entry which is preliminary data.</text>
</comment>
<keyword evidence="3 8" id="KW-0963">Cytoplasm</keyword>
<evidence type="ECO:0000256" key="7">
    <source>
        <dbReference type="ARBA" id="ARBA00022884"/>
    </source>
</evidence>
<evidence type="ECO:0000313" key="12">
    <source>
        <dbReference type="Proteomes" id="UP000215188"/>
    </source>
</evidence>
<dbReference type="RefSeq" id="WP_089516586.1">
    <property type="nucleotide sequence ID" value="NZ_NJGG01000003.1"/>
</dbReference>
<keyword evidence="6 8" id="KW-0269">Exonuclease</keyword>
<dbReference type="OrthoDB" id="9764149at2"/>
<feature type="region of interest" description="Disordered" evidence="9">
    <location>
        <begin position="554"/>
        <end position="578"/>
    </location>
</feature>
<keyword evidence="5 8" id="KW-0378">Hydrolase</keyword>
<dbReference type="Pfam" id="PF17876">
    <property type="entry name" value="CSD2"/>
    <property type="match status" value="1"/>
</dbReference>
<dbReference type="AlphaFoldDB" id="A0A229FRP0"/>
<accession>A0A229FRP0</accession>
<evidence type="ECO:0000256" key="9">
    <source>
        <dbReference type="SAM" id="MobiDB-lite"/>
    </source>
</evidence>
<feature type="domain" description="S1 motif" evidence="10">
    <location>
        <begin position="627"/>
        <end position="708"/>
    </location>
</feature>
<name>A0A229FRP0_9BURK</name>
<dbReference type="GO" id="GO:0003723">
    <property type="term" value="F:RNA binding"/>
    <property type="evidence" value="ECO:0007669"/>
    <property type="project" value="UniProtKB-UniRule"/>
</dbReference>
<evidence type="ECO:0000313" key="11">
    <source>
        <dbReference type="EMBL" id="OXL14543.1"/>
    </source>
</evidence>
<comment type="function">
    <text evidence="8">3'-5' exoribonuclease that releases 5'-nucleoside monophosphates and is involved in maturation of structured RNAs.</text>
</comment>
<comment type="similarity">
    <text evidence="8">Belongs to the RNR ribonuclease family. RNase R subfamily.</text>
</comment>
<feature type="compositionally biased region" description="Basic and acidic residues" evidence="9">
    <location>
        <begin position="813"/>
        <end position="824"/>
    </location>
</feature>
<dbReference type="InterPro" id="IPR012340">
    <property type="entry name" value="NA-bd_OB-fold"/>
</dbReference>
<keyword evidence="4 8" id="KW-0540">Nuclease</keyword>
<comment type="catalytic activity">
    <reaction evidence="1 8">
        <text>Exonucleolytic cleavage in the 3'- to 5'-direction to yield nucleoside 5'-phosphates.</text>
        <dbReference type="EC" id="3.1.13.1"/>
    </reaction>
</comment>
<dbReference type="Pfam" id="PF00773">
    <property type="entry name" value="RNB"/>
    <property type="match status" value="1"/>
</dbReference>
<dbReference type="NCBIfam" id="TIGR00358">
    <property type="entry name" value="3_prime_RNase"/>
    <property type="match status" value="1"/>
</dbReference>
<evidence type="ECO:0000256" key="1">
    <source>
        <dbReference type="ARBA" id="ARBA00001849"/>
    </source>
</evidence>
<evidence type="ECO:0000256" key="2">
    <source>
        <dbReference type="ARBA" id="ARBA00004496"/>
    </source>
</evidence>